<feature type="domain" description="Aminotransferase class V" evidence="1">
    <location>
        <begin position="34"/>
        <end position="444"/>
    </location>
</feature>
<reference evidence="2 3" key="1">
    <citation type="submission" date="2023-12" db="EMBL/GenBank/DDBJ databases">
        <title>Whole genome sequencing of Paenibacillus phoenicis isolated from the Phoenix Mars Lander spacecraft assembly facility.</title>
        <authorList>
            <person name="Garcia A."/>
            <person name="Venkateswaran K."/>
        </authorList>
    </citation>
    <scope>NUCLEOTIDE SEQUENCE [LARGE SCALE GENOMIC DNA]</scope>
    <source>
        <strain evidence="2 3">3PO2SA</strain>
    </source>
</reference>
<dbReference type="PANTHER" id="PTHR43686">
    <property type="entry name" value="SULFURTRANSFERASE-RELATED"/>
    <property type="match status" value="1"/>
</dbReference>
<dbReference type="InterPro" id="IPR015424">
    <property type="entry name" value="PyrdxlP-dep_Trfase"/>
</dbReference>
<dbReference type="EMBL" id="JAYERP010000001">
    <property type="protein sequence ID" value="MEA3571596.1"/>
    <property type="molecule type" value="Genomic_DNA"/>
</dbReference>
<accession>A0ABU5PNX2</accession>
<protein>
    <submittedName>
        <fullName evidence="2">Aminotransferase class V-fold PLP-dependent enzyme</fullName>
    </submittedName>
</protein>
<gene>
    <name evidence="2" type="ORF">U9M73_16720</name>
</gene>
<dbReference type="InterPro" id="IPR000192">
    <property type="entry name" value="Aminotrans_V_dom"/>
</dbReference>
<evidence type="ECO:0000259" key="1">
    <source>
        <dbReference type="Pfam" id="PF00266"/>
    </source>
</evidence>
<name>A0ABU5PNX2_9BACL</name>
<dbReference type="PANTHER" id="PTHR43686:SF1">
    <property type="entry name" value="AMINOTRAN_5 DOMAIN-CONTAINING PROTEIN"/>
    <property type="match status" value="1"/>
</dbReference>
<comment type="caution">
    <text evidence="2">The sequence shown here is derived from an EMBL/GenBank/DDBJ whole genome shotgun (WGS) entry which is preliminary data.</text>
</comment>
<keyword evidence="3" id="KW-1185">Reference proteome</keyword>
<dbReference type="SUPFAM" id="SSF53383">
    <property type="entry name" value="PLP-dependent transferases"/>
    <property type="match status" value="1"/>
</dbReference>
<dbReference type="Proteomes" id="UP001292216">
    <property type="component" value="Unassembled WGS sequence"/>
</dbReference>
<evidence type="ECO:0000313" key="2">
    <source>
        <dbReference type="EMBL" id="MEA3571596.1"/>
    </source>
</evidence>
<keyword evidence="2" id="KW-0032">Aminotransferase</keyword>
<sequence>MLEIEELEFEVYRKNTIGYRHPFVTPYGTQTLLYADWAASGRLYRPIEQKLAQEIGPLAGNPHTAASLTGTAMTAAYEEAKRIIKHHVHAGPNDILLFEGTGMTGAVNKLQRLLGLKVPAAWRAAYRSGMAERERPVVFITHMEHHSNHISWAETIGEVVCLPPGADGRVDPAWLDFLLRRYRERRVKIGAFTACSNVTGFVTPIHELARVMHRHGGICVADYSASAPYVPINMHPPGAPEERLDAILFSPHKFLGGPGTSGVLVMNAGLSAGASPDRPGGGTVSWTSPWGLVQYLSDAESREDGGTPGVMQAARTALCLRLKEKMGAGRLLRRERELTDRLLSELETVPGLTILGGPSRERLGIVSFTLDQVHYNLAVKLLNDHFGIQARGGCSCAGTYGHYLLGIDQATSQRIARRIASGDFTAKPGWIRISLHPIMTADEVAFIGYALRQVAARGQDWARDYSYDPRTNEWSHRRGEPRINLDEWFRLPDPSAKGKGILADEPRQTIAELHIP</sequence>
<proteinExistence type="predicted"/>
<dbReference type="InterPro" id="IPR015421">
    <property type="entry name" value="PyrdxlP-dep_Trfase_major"/>
</dbReference>
<dbReference type="Gene3D" id="3.40.640.10">
    <property type="entry name" value="Type I PLP-dependent aspartate aminotransferase-like (Major domain)"/>
    <property type="match status" value="1"/>
</dbReference>
<dbReference type="Gene3D" id="3.90.1150.10">
    <property type="entry name" value="Aspartate Aminotransferase, domain 1"/>
    <property type="match status" value="1"/>
</dbReference>
<evidence type="ECO:0000313" key="3">
    <source>
        <dbReference type="Proteomes" id="UP001292216"/>
    </source>
</evidence>
<dbReference type="InterPro" id="IPR015422">
    <property type="entry name" value="PyrdxlP-dep_Trfase_small"/>
</dbReference>
<organism evidence="2 3">
    <name type="scientific">Paenibacillus phoenicis</name>
    <dbReference type="NCBI Taxonomy" id="554117"/>
    <lineage>
        <taxon>Bacteria</taxon>
        <taxon>Bacillati</taxon>
        <taxon>Bacillota</taxon>
        <taxon>Bacilli</taxon>
        <taxon>Bacillales</taxon>
        <taxon>Paenibacillaceae</taxon>
        <taxon>Paenibacillus</taxon>
    </lineage>
</organism>
<dbReference type="RefSeq" id="WP_323078144.1">
    <property type="nucleotide sequence ID" value="NZ_CBCSKM010000001.1"/>
</dbReference>
<dbReference type="Pfam" id="PF00266">
    <property type="entry name" value="Aminotran_5"/>
    <property type="match status" value="1"/>
</dbReference>
<keyword evidence="2" id="KW-0808">Transferase</keyword>
<dbReference type="GO" id="GO:0008483">
    <property type="term" value="F:transaminase activity"/>
    <property type="evidence" value="ECO:0007669"/>
    <property type="project" value="UniProtKB-KW"/>
</dbReference>